<keyword evidence="2" id="KW-1185">Reference proteome</keyword>
<dbReference type="EMBL" id="BMDY01000010">
    <property type="protein sequence ID" value="GGB06553.1"/>
    <property type="molecule type" value="Genomic_DNA"/>
</dbReference>
<evidence type="ECO:0000313" key="2">
    <source>
        <dbReference type="Proteomes" id="UP000651977"/>
    </source>
</evidence>
<name>A0ABQ1I151_9ALTE</name>
<dbReference type="PANTHER" id="PTHR34801:SF6">
    <property type="entry name" value="SLL1620 PROTEIN"/>
    <property type="match status" value="1"/>
</dbReference>
<dbReference type="RefSeq" id="WP_055732535.1">
    <property type="nucleotide sequence ID" value="NZ_BMDY01000010.1"/>
</dbReference>
<dbReference type="PIRSF" id="PIRSF026426">
    <property type="entry name" value="DUF1499"/>
    <property type="match status" value="1"/>
</dbReference>
<gene>
    <name evidence="1" type="ORF">GCM10007414_19880</name>
</gene>
<dbReference type="PANTHER" id="PTHR34801">
    <property type="entry name" value="EXPRESSED PROTEIN"/>
    <property type="match status" value="1"/>
</dbReference>
<sequence>MLAAVVAIIILAVVAVMVYQNLTPPSQLGLHQGRLAALASTPNGVSTMAQDSDKSVAPLNFKADLKATQLAALRAFAHMPNNQIIERNERYVHAVFFSPRMGFRDDVELYFDQQNQVLHYRSQSRVGYSDMGVNRQRYQRFAELYAEAP</sequence>
<proteinExistence type="predicted"/>
<evidence type="ECO:0000313" key="1">
    <source>
        <dbReference type="EMBL" id="GGB06553.1"/>
    </source>
</evidence>
<evidence type="ECO:0008006" key="3">
    <source>
        <dbReference type="Google" id="ProtNLM"/>
    </source>
</evidence>
<dbReference type="Proteomes" id="UP000651977">
    <property type="component" value="Unassembled WGS sequence"/>
</dbReference>
<comment type="caution">
    <text evidence="1">The sequence shown here is derived from an EMBL/GenBank/DDBJ whole genome shotgun (WGS) entry which is preliminary data.</text>
</comment>
<protein>
    <recommendedName>
        <fullName evidence="3">DUF1499 domain-containing protein</fullName>
    </recommendedName>
</protein>
<accession>A0ABQ1I151</accession>
<organism evidence="1 2">
    <name type="scientific">Agarivorans gilvus</name>
    <dbReference type="NCBI Taxonomy" id="680279"/>
    <lineage>
        <taxon>Bacteria</taxon>
        <taxon>Pseudomonadati</taxon>
        <taxon>Pseudomonadota</taxon>
        <taxon>Gammaproteobacteria</taxon>
        <taxon>Alteromonadales</taxon>
        <taxon>Alteromonadaceae</taxon>
        <taxon>Agarivorans</taxon>
    </lineage>
</organism>
<dbReference type="InterPro" id="IPR010865">
    <property type="entry name" value="DUF1499"/>
</dbReference>
<reference evidence="2" key="1">
    <citation type="journal article" date="2019" name="Int. J. Syst. Evol. Microbiol.">
        <title>The Global Catalogue of Microorganisms (GCM) 10K type strain sequencing project: providing services to taxonomists for standard genome sequencing and annotation.</title>
        <authorList>
            <consortium name="The Broad Institute Genomics Platform"/>
            <consortium name="The Broad Institute Genome Sequencing Center for Infectious Disease"/>
            <person name="Wu L."/>
            <person name="Ma J."/>
        </authorList>
    </citation>
    <scope>NUCLEOTIDE SEQUENCE [LARGE SCALE GENOMIC DNA]</scope>
    <source>
        <strain evidence="2">CGMCC 1.10131</strain>
    </source>
</reference>
<dbReference type="Pfam" id="PF07386">
    <property type="entry name" value="DUF1499"/>
    <property type="match status" value="1"/>
</dbReference>